<protein>
    <submittedName>
        <fullName evidence="2">Uncharacterized protein</fullName>
    </submittedName>
</protein>
<sequence length="89" mass="9564">MSTVESPANHLTSPTLTTHTTSPAPHLAATPSLERLEKCEMPGVIRQTPTRPPATPQEGVRAGYHTLARPCLLRPAAITEKNWSVGTVK</sequence>
<evidence type="ECO:0000313" key="3">
    <source>
        <dbReference type="Proteomes" id="UP000324222"/>
    </source>
</evidence>
<evidence type="ECO:0000256" key="1">
    <source>
        <dbReference type="SAM" id="MobiDB-lite"/>
    </source>
</evidence>
<comment type="caution">
    <text evidence="2">The sequence shown here is derived from an EMBL/GenBank/DDBJ whole genome shotgun (WGS) entry which is preliminary data.</text>
</comment>
<keyword evidence="3" id="KW-1185">Reference proteome</keyword>
<proteinExistence type="predicted"/>
<feature type="region of interest" description="Disordered" evidence="1">
    <location>
        <begin position="1"/>
        <end position="62"/>
    </location>
</feature>
<accession>A0A5B7IUS7</accession>
<feature type="compositionally biased region" description="Low complexity" evidence="1">
    <location>
        <begin position="10"/>
        <end position="33"/>
    </location>
</feature>
<dbReference type="EMBL" id="VSRR010075140">
    <property type="protein sequence ID" value="MPC87642.1"/>
    <property type="molecule type" value="Genomic_DNA"/>
</dbReference>
<organism evidence="2 3">
    <name type="scientific">Portunus trituberculatus</name>
    <name type="common">Swimming crab</name>
    <name type="synonym">Neptunus trituberculatus</name>
    <dbReference type="NCBI Taxonomy" id="210409"/>
    <lineage>
        <taxon>Eukaryota</taxon>
        <taxon>Metazoa</taxon>
        <taxon>Ecdysozoa</taxon>
        <taxon>Arthropoda</taxon>
        <taxon>Crustacea</taxon>
        <taxon>Multicrustacea</taxon>
        <taxon>Malacostraca</taxon>
        <taxon>Eumalacostraca</taxon>
        <taxon>Eucarida</taxon>
        <taxon>Decapoda</taxon>
        <taxon>Pleocyemata</taxon>
        <taxon>Brachyura</taxon>
        <taxon>Eubrachyura</taxon>
        <taxon>Portunoidea</taxon>
        <taxon>Portunidae</taxon>
        <taxon>Portuninae</taxon>
        <taxon>Portunus</taxon>
    </lineage>
</organism>
<name>A0A5B7IUS7_PORTR</name>
<dbReference type="AlphaFoldDB" id="A0A5B7IUS7"/>
<dbReference type="Proteomes" id="UP000324222">
    <property type="component" value="Unassembled WGS sequence"/>
</dbReference>
<gene>
    <name evidence="2" type="ORF">E2C01_082513</name>
</gene>
<evidence type="ECO:0000313" key="2">
    <source>
        <dbReference type="EMBL" id="MPC87642.1"/>
    </source>
</evidence>
<reference evidence="2 3" key="1">
    <citation type="submission" date="2019-05" db="EMBL/GenBank/DDBJ databases">
        <title>Another draft genome of Portunus trituberculatus and its Hox gene families provides insights of decapod evolution.</title>
        <authorList>
            <person name="Jeong J.-H."/>
            <person name="Song I."/>
            <person name="Kim S."/>
            <person name="Choi T."/>
            <person name="Kim D."/>
            <person name="Ryu S."/>
            <person name="Kim W."/>
        </authorList>
    </citation>
    <scope>NUCLEOTIDE SEQUENCE [LARGE SCALE GENOMIC DNA]</scope>
    <source>
        <tissue evidence="2">Muscle</tissue>
    </source>
</reference>